<dbReference type="InterPro" id="IPR001405">
    <property type="entry name" value="UPF0758"/>
</dbReference>
<dbReference type="RefSeq" id="WP_022257724.1">
    <property type="nucleotide sequence ID" value="NZ_DAWEON010000011.1"/>
</dbReference>
<evidence type="ECO:0000256" key="4">
    <source>
        <dbReference type="ARBA" id="ARBA00022801"/>
    </source>
</evidence>
<dbReference type="Proteomes" id="UP000251634">
    <property type="component" value="Unassembled WGS sequence"/>
</dbReference>
<dbReference type="GO" id="GO:0008237">
    <property type="term" value="F:metallopeptidase activity"/>
    <property type="evidence" value="ECO:0007669"/>
    <property type="project" value="UniProtKB-KW"/>
</dbReference>
<keyword evidence="2" id="KW-0645">Protease</keyword>
<protein>
    <submittedName>
        <fullName evidence="9">DNA repair protein RadC</fullName>
    </submittedName>
</protein>
<keyword evidence="4" id="KW-0378">Hydrolase</keyword>
<evidence type="ECO:0000256" key="6">
    <source>
        <dbReference type="ARBA" id="ARBA00023049"/>
    </source>
</evidence>
<gene>
    <name evidence="10" type="ORF">C4N22_01685</name>
    <name evidence="9" type="ORF">C4N25_01810</name>
</gene>
<keyword evidence="6" id="KW-0482">Metalloprotease</keyword>
<accession>A0A329TTG4</accession>
<evidence type="ECO:0000256" key="1">
    <source>
        <dbReference type="ARBA" id="ARBA00010243"/>
    </source>
</evidence>
<evidence type="ECO:0000259" key="8">
    <source>
        <dbReference type="PROSITE" id="PS50249"/>
    </source>
</evidence>
<keyword evidence="5" id="KW-0862">Zinc</keyword>
<dbReference type="SUPFAM" id="SSF102712">
    <property type="entry name" value="JAB1/MPN domain"/>
    <property type="match status" value="1"/>
</dbReference>
<dbReference type="Proteomes" id="UP000250583">
    <property type="component" value="Unassembled WGS sequence"/>
</dbReference>
<dbReference type="InterPro" id="IPR010994">
    <property type="entry name" value="RuvA_2-like"/>
</dbReference>
<organism evidence="9 12">
    <name type="scientific">Faecalibacterium prausnitzii</name>
    <dbReference type="NCBI Taxonomy" id="853"/>
    <lineage>
        <taxon>Bacteria</taxon>
        <taxon>Bacillati</taxon>
        <taxon>Bacillota</taxon>
        <taxon>Clostridia</taxon>
        <taxon>Eubacteriales</taxon>
        <taxon>Oscillospiraceae</taxon>
        <taxon>Faecalibacterium</taxon>
    </lineage>
</organism>
<name>A0A329TTG4_9FIRM</name>
<dbReference type="Pfam" id="PF04002">
    <property type="entry name" value="RadC"/>
    <property type="match status" value="1"/>
</dbReference>
<dbReference type="InterPro" id="IPR046778">
    <property type="entry name" value="UPF0758_N"/>
</dbReference>
<dbReference type="AlphaFoldDB" id="A0A329TTG4"/>
<feature type="domain" description="MPN" evidence="8">
    <location>
        <begin position="105"/>
        <end position="227"/>
    </location>
</feature>
<dbReference type="InterPro" id="IPR025657">
    <property type="entry name" value="RadC_JAB"/>
</dbReference>
<dbReference type="EMBL" id="PRKZ01000001">
    <property type="protein sequence ID" value="RAW52170.1"/>
    <property type="molecule type" value="Genomic_DNA"/>
</dbReference>
<evidence type="ECO:0000313" key="9">
    <source>
        <dbReference type="EMBL" id="RAW52170.1"/>
    </source>
</evidence>
<dbReference type="EMBL" id="PRLE01000001">
    <property type="protein sequence ID" value="RAW61417.1"/>
    <property type="molecule type" value="Genomic_DNA"/>
</dbReference>
<evidence type="ECO:0000256" key="7">
    <source>
        <dbReference type="RuleBase" id="RU003797"/>
    </source>
</evidence>
<comment type="similarity">
    <text evidence="1 7">Belongs to the UPF0758 family.</text>
</comment>
<dbReference type="OrthoDB" id="9804482at2"/>
<dbReference type="Pfam" id="PF20582">
    <property type="entry name" value="UPF0758_N"/>
    <property type="match status" value="1"/>
</dbReference>
<reference evidence="11 12" key="1">
    <citation type="submission" date="2018-02" db="EMBL/GenBank/DDBJ databases">
        <title>Complete genome sequencing of Faecalibacterium prausnitzii strains isolated from the human gut.</title>
        <authorList>
            <person name="Fitzgerald B.C."/>
            <person name="Shkoporov A.N."/>
            <person name="Ross P.R."/>
            <person name="Hill C."/>
        </authorList>
    </citation>
    <scope>NUCLEOTIDE SEQUENCE [LARGE SCALE GENOMIC DNA]</scope>
    <source>
        <strain evidence="10 11">APC923/61-1</strain>
        <strain evidence="9 12">APC942/8-14-2</strain>
    </source>
</reference>
<evidence type="ECO:0000313" key="11">
    <source>
        <dbReference type="Proteomes" id="UP000250583"/>
    </source>
</evidence>
<dbReference type="PANTHER" id="PTHR30471">
    <property type="entry name" value="DNA REPAIR PROTEIN RADC"/>
    <property type="match status" value="1"/>
</dbReference>
<dbReference type="GO" id="GO:0006508">
    <property type="term" value="P:proteolysis"/>
    <property type="evidence" value="ECO:0007669"/>
    <property type="project" value="UniProtKB-KW"/>
</dbReference>
<evidence type="ECO:0000313" key="12">
    <source>
        <dbReference type="Proteomes" id="UP000251634"/>
    </source>
</evidence>
<dbReference type="InterPro" id="IPR037518">
    <property type="entry name" value="MPN"/>
</dbReference>
<dbReference type="NCBIfam" id="TIGR00608">
    <property type="entry name" value="radc"/>
    <property type="match status" value="1"/>
</dbReference>
<evidence type="ECO:0000313" key="10">
    <source>
        <dbReference type="EMBL" id="RAW61417.1"/>
    </source>
</evidence>
<dbReference type="PROSITE" id="PS50249">
    <property type="entry name" value="MPN"/>
    <property type="match status" value="1"/>
</dbReference>
<evidence type="ECO:0000256" key="2">
    <source>
        <dbReference type="ARBA" id="ARBA00022670"/>
    </source>
</evidence>
<comment type="caution">
    <text evidence="9">The sequence shown here is derived from an EMBL/GenBank/DDBJ whole genome shotgun (WGS) entry which is preliminary data.</text>
</comment>
<evidence type="ECO:0000256" key="3">
    <source>
        <dbReference type="ARBA" id="ARBA00022723"/>
    </source>
</evidence>
<sequence>MAAENNLHQGHRERMRERIAQQGFESLADHEALEVLLYLTNPRKNTNVMAHALLKRFGSFSRVLDAEEEELCKVEGVGPATARMLHLMPEICKYYTRCRASEENCLRTTEQLAEFLKSKFLGADRERALLMALDSRSRVRGAYWLREGTSSKVSFEIKDVVAAALKGGTDSVVLCHNHPNGMAMPSREDLQATENIVRALGLVKIQLRDHLILTETEYFSMREEGRLPFYDFESGQMLRPY</sequence>
<keyword evidence="3" id="KW-0479">Metal-binding</keyword>
<dbReference type="GO" id="GO:0046872">
    <property type="term" value="F:metal ion binding"/>
    <property type="evidence" value="ECO:0007669"/>
    <property type="project" value="UniProtKB-KW"/>
</dbReference>
<dbReference type="CDD" id="cd08071">
    <property type="entry name" value="MPN_DUF2466"/>
    <property type="match status" value="1"/>
</dbReference>
<dbReference type="Gene3D" id="3.40.140.10">
    <property type="entry name" value="Cytidine Deaminase, domain 2"/>
    <property type="match status" value="1"/>
</dbReference>
<dbReference type="Gene3D" id="1.10.150.20">
    <property type="entry name" value="5' to 3' exonuclease, C-terminal subdomain"/>
    <property type="match status" value="1"/>
</dbReference>
<dbReference type="SUPFAM" id="SSF47781">
    <property type="entry name" value="RuvA domain 2-like"/>
    <property type="match status" value="1"/>
</dbReference>
<evidence type="ECO:0000256" key="5">
    <source>
        <dbReference type="ARBA" id="ARBA00022833"/>
    </source>
</evidence>
<dbReference type="PANTHER" id="PTHR30471:SF3">
    <property type="entry name" value="UPF0758 PROTEIN YEES-RELATED"/>
    <property type="match status" value="1"/>
</dbReference>
<proteinExistence type="inferred from homology"/>